<comment type="caution">
    <text evidence="2">The sequence shown here is derived from an EMBL/GenBank/DDBJ whole genome shotgun (WGS) entry which is preliminary data.</text>
</comment>
<evidence type="ECO:0000313" key="2">
    <source>
        <dbReference type="EMBL" id="GAA3133070.1"/>
    </source>
</evidence>
<feature type="compositionally biased region" description="Basic and acidic residues" evidence="1">
    <location>
        <begin position="1"/>
        <end position="11"/>
    </location>
</feature>
<dbReference type="Proteomes" id="UP001500320">
    <property type="component" value="Unassembled WGS sequence"/>
</dbReference>
<organism evidence="2 3">
    <name type="scientific">Planomonospora alba</name>
    <dbReference type="NCBI Taxonomy" id="161354"/>
    <lineage>
        <taxon>Bacteria</taxon>
        <taxon>Bacillati</taxon>
        <taxon>Actinomycetota</taxon>
        <taxon>Actinomycetes</taxon>
        <taxon>Streptosporangiales</taxon>
        <taxon>Streptosporangiaceae</taxon>
        <taxon>Planomonospora</taxon>
    </lineage>
</organism>
<feature type="region of interest" description="Disordered" evidence="1">
    <location>
        <begin position="1"/>
        <end position="20"/>
    </location>
</feature>
<protein>
    <submittedName>
        <fullName evidence="2">Uncharacterized protein</fullName>
    </submittedName>
</protein>
<dbReference type="RefSeq" id="WP_344858903.1">
    <property type="nucleotide sequence ID" value="NZ_BAAAUT010000016.1"/>
</dbReference>
<evidence type="ECO:0000313" key="3">
    <source>
        <dbReference type="Proteomes" id="UP001500320"/>
    </source>
</evidence>
<proteinExistence type="predicted"/>
<keyword evidence="3" id="KW-1185">Reference proteome</keyword>
<name>A0ABP6N2T3_9ACTN</name>
<gene>
    <name evidence="2" type="ORF">GCM10010466_24620</name>
</gene>
<dbReference type="EMBL" id="BAAAUT010000016">
    <property type="protein sequence ID" value="GAA3133070.1"/>
    <property type="molecule type" value="Genomic_DNA"/>
</dbReference>
<accession>A0ABP6N2T3</accession>
<evidence type="ECO:0000256" key="1">
    <source>
        <dbReference type="SAM" id="MobiDB-lite"/>
    </source>
</evidence>
<reference evidence="3" key="1">
    <citation type="journal article" date="2019" name="Int. J. Syst. Evol. Microbiol.">
        <title>The Global Catalogue of Microorganisms (GCM) 10K type strain sequencing project: providing services to taxonomists for standard genome sequencing and annotation.</title>
        <authorList>
            <consortium name="The Broad Institute Genomics Platform"/>
            <consortium name="The Broad Institute Genome Sequencing Center for Infectious Disease"/>
            <person name="Wu L."/>
            <person name="Ma J."/>
        </authorList>
    </citation>
    <scope>NUCLEOTIDE SEQUENCE [LARGE SCALE GENOMIC DNA]</scope>
    <source>
        <strain evidence="3">JCM 9373</strain>
    </source>
</reference>
<sequence>MALRFLGKDPDSPDGDSPTVWEDGDDYILQGFVTTEPAVLDQVGDLPKGETVIRFPKRMMQFFPEVAGASRTDA</sequence>